<keyword evidence="1" id="KW-1133">Transmembrane helix</keyword>
<keyword evidence="1" id="KW-0472">Membrane</keyword>
<proteinExistence type="predicted"/>
<dbReference type="RefSeq" id="WP_145167819.1">
    <property type="nucleotide sequence ID" value="NZ_CP036525.1"/>
</dbReference>
<keyword evidence="1" id="KW-0812">Transmembrane</keyword>
<name>A0A517N4I0_9BACT</name>
<dbReference type="EMBL" id="CP036525">
    <property type="protein sequence ID" value="QDT02041.1"/>
    <property type="molecule type" value="Genomic_DNA"/>
</dbReference>
<evidence type="ECO:0000256" key="1">
    <source>
        <dbReference type="SAM" id="Phobius"/>
    </source>
</evidence>
<sequence length="189" mass="21063">MNDPRHAKRDQANGPSSVASLFARQGGYAAIIVLLMVAASVVGSFVYGKIASRLNREGVITDATVLSFEEYTETWRSPNDNTDINTLHTIVTYQFETPDGNSYTDSFETLDLAEPPQIGSLFPIRYAKSDPMVNEAREGHYQRNTDAMLGIAVAFMGVTLLYVAICWWNARKTWHGPEQQKLRQEAGIE</sequence>
<evidence type="ECO:0000313" key="2">
    <source>
        <dbReference type="EMBL" id="QDT02041.1"/>
    </source>
</evidence>
<keyword evidence="3" id="KW-1185">Reference proteome</keyword>
<dbReference type="KEGG" id="rlc:K227x_04120"/>
<protein>
    <recommendedName>
        <fullName evidence="4">DUF3592 domain-containing protein</fullName>
    </recommendedName>
</protein>
<accession>A0A517N4I0</accession>
<organism evidence="2 3">
    <name type="scientific">Rubripirellula lacrimiformis</name>
    <dbReference type="NCBI Taxonomy" id="1930273"/>
    <lineage>
        <taxon>Bacteria</taxon>
        <taxon>Pseudomonadati</taxon>
        <taxon>Planctomycetota</taxon>
        <taxon>Planctomycetia</taxon>
        <taxon>Pirellulales</taxon>
        <taxon>Pirellulaceae</taxon>
        <taxon>Rubripirellula</taxon>
    </lineage>
</organism>
<reference evidence="2 3" key="1">
    <citation type="submission" date="2019-02" db="EMBL/GenBank/DDBJ databases">
        <title>Deep-cultivation of Planctomycetes and their phenomic and genomic characterization uncovers novel biology.</title>
        <authorList>
            <person name="Wiegand S."/>
            <person name="Jogler M."/>
            <person name="Boedeker C."/>
            <person name="Pinto D."/>
            <person name="Vollmers J."/>
            <person name="Rivas-Marin E."/>
            <person name="Kohn T."/>
            <person name="Peeters S.H."/>
            <person name="Heuer A."/>
            <person name="Rast P."/>
            <person name="Oberbeckmann S."/>
            <person name="Bunk B."/>
            <person name="Jeske O."/>
            <person name="Meyerdierks A."/>
            <person name="Storesund J.E."/>
            <person name="Kallscheuer N."/>
            <person name="Luecker S."/>
            <person name="Lage O.M."/>
            <person name="Pohl T."/>
            <person name="Merkel B.J."/>
            <person name="Hornburger P."/>
            <person name="Mueller R.-W."/>
            <person name="Bruemmer F."/>
            <person name="Labrenz M."/>
            <person name="Spormann A.M."/>
            <person name="Op den Camp H."/>
            <person name="Overmann J."/>
            <person name="Amann R."/>
            <person name="Jetten M.S.M."/>
            <person name="Mascher T."/>
            <person name="Medema M.H."/>
            <person name="Devos D.P."/>
            <person name="Kaster A.-K."/>
            <person name="Ovreas L."/>
            <person name="Rohde M."/>
            <person name="Galperin M.Y."/>
            <person name="Jogler C."/>
        </authorList>
    </citation>
    <scope>NUCLEOTIDE SEQUENCE [LARGE SCALE GENOMIC DNA]</scope>
    <source>
        <strain evidence="2 3">K22_7</strain>
    </source>
</reference>
<gene>
    <name evidence="2" type="ORF">K227x_04120</name>
</gene>
<dbReference type="AlphaFoldDB" id="A0A517N4I0"/>
<evidence type="ECO:0008006" key="4">
    <source>
        <dbReference type="Google" id="ProtNLM"/>
    </source>
</evidence>
<evidence type="ECO:0000313" key="3">
    <source>
        <dbReference type="Proteomes" id="UP000318538"/>
    </source>
</evidence>
<feature type="transmembrane region" description="Helical" evidence="1">
    <location>
        <begin position="27"/>
        <end position="47"/>
    </location>
</feature>
<dbReference type="Proteomes" id="UP000318538">
    <property type="component" value="Chromosome"/>
</dbReference>
<feature type="transmembrane region" description="Helical" evidence="1">
    <location>
        <begin position="147"/>
        <end position="170"/>
    </location>
</feature>